<evidence type="ECO:0000256" key="1">
    <source>
        <dbReference type="ARBA" id="ARBA00004251"/>
    </source>
</evidence>
<evidence type="ECO:0000313" key="10">
    <source>
        <dbReference type="EMBL" id="GFP82398.1"/>
    </source>
</evidence>
<evidence type="ECO:0000313" key="11">
    <source>
        <dbReference type="Proteomes" id="UP000653305"/>
    </source>
</evidence>
<evidence type="ECO:0000256" key="3">
    <source>
        <dbReference type="ARBA" id="ARBA00022729"/>
    </source>
</evidence>
<dbReference type="AlphaFoldDB" id="A0A830BBC6"/>
<evidence type="ECO:0000256" key="2">
    <source>
        <dbReference type="ARBA" id="ARBA00022581"/>
    </source>
</evidence>
<dbReference type="Pfam" id="PF01657">
    <property type="entry name" value="Stress-antifung"/>
    <property type="match status" value="1"/>
</dbReference>
<dbReference type="InterPro" id="IPR051378">
    <property type="entry name" value="Cell2Cell_Antifungal"/>
</dbReference>
<dbReference type="GO" id="GO:0005886">
    <property type="term" value="C:plasma membrane"/>
    <property type="evidence" value="ECO:0007669"/>
    <property type="project" value="UniProtKB-SubCell"/>
</dbReference>
<evidence type="ECO:0000256" key="5">
    <source>
        <dbReference type="ARBA" id="ARBA00022949"/>
    </source>
</evidence>
<dbReference type="GO" id="GO:0009506">
    <property type="term" value="C:plasmodesma"/>
    <property type="evidence" value="ECO:0007669"/>
    <property type="project" value="UniProtKB-SubCell"/>
</dbReference>
<dbReference type="PROSITE" id="PS51473">
    <property type="entry name" value="GNK2"/>
    <property type="match status" value="1"/>
</dbReference>
<dbReference type="Proteomes" id="UP000653305">
    <property type="component" value="Unassembled WGS sequence"/>
</dbReference>
<dbReference type="PANTHER" id="PTHR32080:SF31">
    <property type="entry name" value="PLASMODESMATA-LOCATED PROTEIN 6"/>
    <property type="match status" value="1"/>
</dbReference>
<dbReference type="OrthoDB" id="1729516at2759"/>
<name>A0A830BBC6_9LAMI</name>
<keyword evidence="4" id="KW-0677">Repeat</keyword>
<dbReference type="EMBL" id="BMAC01000042">
    <property type="protein sequence ID" value="GFP82398.1"/>
    <property type="molecule type" value="Genomic_DNA"/>
</dbReference>
<comment type="caution">
    <text evidence="10">The sequence shown here is derived from an EMBL/GenBank/DDBJ whole genome shotgun (WGS) entry which is preliminary data.</text>
</comment>
<dbReference type="InterPro" id="IPR038408">
    <property type="entry name" value="GNK2_sf"/>
</dbReference>
<dbReference type="Gene3D" id="3.30.430.20">
    <property type="entry name" value="Gnk2 domain, C-X8-C-X2-C motif"/>
    <property type="match status" value="1"/>
</dbReference>
<evidence type="ECO:0000256" key="4">
    <source>
        <dbReference type="ARBA" id="ARBA00022737"/>
    </source>
</evidence>
<keyword evidence="3" id="KW-0732">Signal</keyword>
<proteinExistence type="inferred from homology"/>
<dbReference type="PANTHER" id="PTHR32080">
    <property type="entry name" value="ANTIFUNGAL PROTEIN GINKBILOBIN-2-LIKE"/>
    <property type="match status" value="1"/>
</dbReference>
<feature type="non-terminal residue" evidence="10">
    <location>
        <position position="1"/>
    </location>
</feature>
<keyword evidence="5" id="KW-0965">Cell junction</keyword>
<dbReference type="CDD" id="cd23509">
    <property type="entry name" value="Gnk2-like"/>
    <property type="match status" value="1"/>
</dbReference>
<feature type="domain" description="Gnk2-homologous" evidence="9">
    <location>
        <begin position="1"/>
        <end position="83"/>
    </location>
</feature>
<dbReference type="InterPro" id="IPR002902">
    <property type="entry name" value="GNK2"/>
</dbReference>
<accession>A0A830BBC6</accession>
<reference evidence="10" key="1">
    <citation type="submission" date="2020-07" db="EMBL/GenBank/DDBJ databases">
        <title>Ethylene signaling mediates host invasion by parasitic plants.</title>
        <authorList>
            <person name="Yoshida S."/>
        </authorList>
    </citation>
    <scope>NUCLEOTIDE SEQUENCE</scope>
    <source>
        <strain evidence="10">Okayama</strain>
    </source>
</reference>
<keyword evidence="6" id="KW-1015">Disulfide bond</keyword>
<keyword evidence="11" id="KW-1185">Reference proteome</keyword>
<dbReference type="GO" id="GO:0042742">
    <property type="term" value="P:defense response to bacterium"/>
    <property type="evidence" value="ECO:0007669"/>
    <property type="project" value="TreeGrafter"/>
</dbReference>
<evidence type="ECO:0000256" key="7">
    <source>
        <dbReference type="ARBA" id="ARBA00024184"/>
    </source>
</evidence>
<keyword evidence="2" id="KW-0945">Host-virus interaction</keyword>
<evidence type="ECO:0000256" key="8">
    <source>
        <dbReference type="ARBA" id="ARBA00038393"/>
    </source>
</evidence>
<organism evidence="10 11">
    <name type="scientific">Phtheirospermum japonicum</name>
    <dbReference type="NCBI Taxonomy" id="374723"/>
    <lineage>
        <taxon>Eukaryota</taxon>
        <taxon>Viridiplantae</taxon>
        <taxon>Streptophyta</taxon>
        <taxon>Embryophyta</taxon>
        <taxon>Tracheophyta</taxon>
        <taxon>Spermatophyta</taxon>
        <taxon>Magnoliopsida</taxon>
        <taxon>eudicotyledons</taxon>
        <taxon>Gunneridae</taxon>
        <taxon>Pentapetalae</taxon>
        <taxon>asterids</taxon>
        <taxon>lamiids</taxon>
        <taxon>Lamiales</taxon>
        <taxon>Orobanchaceae</taxon>
        <taxon>Orobanchaceae incertae sedis</taxon>
        <taxon>Phtheirospermum</taxon>
    </lineage>
</organism>
<comment type="subcellular location">
    <subcellularLocation>
        <location evidence="7">Cell junction</location>
        <location evidence="7">Plasmodesma</location>
    </subcellularLocation>
    <subcellularLocation>
        <location evidence="1">Cell membrane</location>
        <topology evidence="1">Single-pass type I membrane protein</topology>
    </subcellularLocation>
</comment>
<evidence type="ECO:0000259" key="9">
    <source>
        <dbReference type="PROSITE" id="PS51473"/>
    </source>
</evidence>
<evidence type="ECO:0000256" key="6">
    <source>
        <dbReference type="ARBA" id="ARBA00023157"/>
    </source>
</evidence>
<gene>
    <name evidence="10" type="ORF">PHJA_000382800</name>
</gene>
<comment type="similarity">
    <text evidence="8">Belongs to the cysteine-rich repeat secretory protein family. Plasmodesmata-located proteins (PDLD) subfamily.</text>
</comment>
<protein>
    <submittedName>
        <fullName evidence="10">Cysteine-rich repeat secretory protein 60</fullName>
    </submittedName>
</protein>
<sequence>HPLLHHQLCLRPQIFNNFEVSLPGSAQNDVVYGLFQCRGDLSTPDCHDCVAVAVGRLGVSFVGATGGALLLDRCFVRYDNTSFVGDEDKAVVSDKCGPSVANDTDLLARRDASCRI</sequence>